<dbReference type="CDD" id="cd00130">
    <property type="entry name" value="PAS"/>
    <property type="match status" value="1"/>
</dbReference>
<dbReference type="NCBIfam" id="TIGR00229">
    <property type="entry name" value="sensory_box"/>
    <property type="match status" value="1"/>
</dbReference>
<dbReference type="RefSeq" id="WP_092078996.1">
    <property type="nucleotide sequence ID" value="NZ_FNAQ01000011.1"/>
</dbReference>
<dbReference type="InterPro" id="IPR035919">
    <property type="entry name" value="EAL_sf"/>
</dbReference>
<proteinExistence type="predicted"/>
<dbReference type="Pfam" id="PF00563">
    <property type="entry name" value="EAL"/>
    <property type="match status" value="1"/>
</dbReference>
<dbReference type="InterPro" id="IPR000160">
    <property type="entry name" value="GGDEF_dom"/>
</dbReference>
<dbReference type="SMART" id="SM00267">
    <property type="entry name" value="GGDEF"/>
    <property type="match status" value="1"/>
</dbReference>
<dbReference type="GO" id="GO:0003824">
    <property type="term" value="F:catalytic activity"/>
    <property type="evidence" value="ECO:0007669"/>
    <property type="project" value="UniProtKB-ARBA"/>
</dbReference>
<organism evidence="5 6">
    <name type="scientific">Desulfuromonas thiophila</name>
    <dbReference type="NCBI Taxonomy" id="57664"/>
    <lineage>
        <taxon>Bacteria</taxon>
        <taxon>Pseudomonadati</taxon>
        <taxon>Thermodesulfobacteriota</taxon>
        <taxon>Desulfuromonadia</taxon>
        <taxon>Desulfuromonadales</taxon>
        <taxon>Desulfuromonadaceae</taxon>
        <taxon>Desulfuromonas</taxon>
    </lineage>
</organism>
<dbReference type="SUPFAM" id="SSF55073">
    <property type="entry name" value="Nucleotide cyclase"/>
    <property type="match status" value="1"/>
</dbReference>
<dbReference type="PANTHER" id="PTHR44757">
    <property type="entry name" value="DIGUANYLATE CYCLASE DGCP"/>
    <property type="match status" value="1"/>
</dbReference>
<dbReference type="InterPro" id="IPR029787">
    <property type="entry name" value="Nucleotide_cyclase"/>
</dbReference>
<protein>
    <submittedName>
        <fullName evidence="5">PAS domain S-box-containing protein/diguanylate cyclase (GGDEF) domain-containing protein</fullName>
    </submittedName>
</protein>
<evidence type="ECO:0000259" key="2">
    <source>
        <dbReference type="PROSITE" id="PS50112"/>
    </source>
</evidence>
<dbReference type="InterPro" id="IPR035965">
    <property type="entry name" value="PAS-like_dom_sf"/>
</dbReference>
<evidence type="ECO:0000259" key="3">
    <source>
        <dbReference type="PROSITE" id="PS50883"/>
    </source>
</evidence>
<sequence length="743" mass="85274">MPEFSTEAQEPTGAETEGRQRQDEIAQLNQLIETLQQQLARQNRQIGQLEDELVDLRYDQQNDRQRLRLLEEAFQRAPLAQLQLDLQGHIVACNEKAAVFFQRQPEVLERTKLQSLLSRKALHHLLPVLRQLNESPHNPATVIKLLLERQDATPFLLLLAYLPHSDLLLALIQDLSLTAIAEQSDELARFALEQLREGVMITDRNGIILRINHAFSEITGYRAEEVCGHSATLLHSGRQDGSFYDKMWQSLRHHGWWAGELYNRRKNGEIYPQWLQICRIEEPLTRQLFYVGTFSDISDRKQQQQTLDRLAYYDPLTGLPNRCFLEQALRNQLARASSQDASGFCLLFIDLDRFKEVNDRFGHQEGDLVLKEAAQRITACVRDSDLVARIGGDEFVVLLPRLHNRDPLNKVTSQLLKTLQHPFEINDHRHHLGASIGAAFYPQHGQTQEDLLRRADAAMYRAKEAGRNRWRLFDPAEESHFLLLDDHKKFVWRVLEEPERFIHMHFQHIRCGRDAQRLFALEALLRLHQQQQEGINTQDFILAVEKNHLMEPLGEAIFAAICLFARQLDDADIDLPLCVNLSAQQIQNAQMVERLQQIARQQGVQFERCYFEITETAAMDNMARMRDSLGQLRDCGCRILLDDFGTGYASLLQLRDLPIDLIKLDKSFVAGIGKDRASEVVIEAMLAMSRAMQLGVVAEGVEQPHQADWLRAAGVDALQGYLFNRPCDGQTLLKELKSHDLGI</sequence>
<accession>A0A1G7CXL9</accession>
<dbReference type="InterPro" id="IPR000014">
    <property type="entry name" value="PAS"/>
</dbReference>
<dbReference type="InterPro" id="IPR043128">
    <property type="entry name" value="Rev_trsase/Diguanyl_cyclase"/>
</dbReference>
<dbReference type="NCBIfam" id="TIGR00254">
    <property type="entry name" value="GGDEF"/>
    <property type="match status" value="1"/>
</dbReference>
<reference evidence="6" key="1">
    <citation type="submission" date="2016-10" db="EMBL/GenBank/DDBJ databases">
        <authorList>
            <person name="Varghese N."/>
            <person name="Submissions S."/>
        </authorList>
    </citation>
    <scope>NUCLEOTIDE SEQUENCE [LARGE SCALE GENOMIC DNA]</scope>
    <source>
        <strain evidence="6">DSM 8987</strain>
    </source>
</reference>
<keyword evidence="6" id="KW-1185">Reference proteome</keyword>
<dbReference type="InterPro" id="IPR001633">
    <property type="entry name" value="EAL_dom"/>
</dbReference>
<evidence type="ECO:0000256" key="1">
    <source>
        <dbReference type="SAM" id="MobiDB-lite"/>
    </source>
</evidence>
<dbReference type="Pfam" id="PF13426">
    <property type="entry name" value="PAS_9"/>
    <property type="match status" value="2"/>
</dbReference>
<feature type="domain" description="PAS" evidence="2">
    <location>
        <begin position="184"/>
        <end position="235"/>
    </location>
</feature>
<dbReference type="PROSITE" id="PS50887">
    <property type="entry name" value="GGDEF"/>
    <property type="match status" value="1"/>
</dbReference>
<dbReference type="Gene3D" id="3.30.70.270">
    <property type="match status" value="1"/>
</dbReference>
<dbReference type="STRING" id="57664.SAMN05661003_11110"/>
<dbReference type="Pfam" id="PF00990">
    <property type="entry name" value="GGDEF"/>
    <property type="match status" value="1"/>
</dbReference>
<dbReference type="PROSITE" id="PS50112">
    <property type="entry name" value="PAS"/>
    <property type="match status" value="1"/>
</dbReference>
<dbReference type="AlphaFoldDB" id="A0A1G7CXL9"/>
<name>A0A1G7CXL9_9BACT</name>
<dbReference type="Gene3D" id="3.20.20.450">
    <property type="entry name" value="EAL domain"/>
    <property type="match status" value="1"/>
</dbReference>
<dbReference type="SUPFAM" id="SSF55785">
    <property type="entry name" value="PYP-like sensor domain (PAS domain)"/>
    <property type="match status" value="2"/>
</dbReference>
<dbReference type="FunFam" id="3.30.70.270:FF:000001">
    <property type="entry name" value="Diguanylate cyclase domain protein"/>
    <property type="match status" value="1"/>
</dbReference>
<dbReference type="CDD" id="cd01948">
    <property type="entry name" value="EAL"/>
    <property type="match status" value="1"/>
</dbReference>
<gene>
    <name evidence="5" type="ORF">SAMN05661003_11110</name>
</gene>
<evidence type="ECO:0000259" key="4">
    <source>
        <dbReference type="PROSITE" id="PS50887"/>
    </source>
</evidence>
<dbReference type="SMART" id="SM00052">
    <property type="entry name" value="EAL"/>
    <property type="match status" value="1"/>
</dbReference>
<dbReference type="PANTHER" id="PTHR44757:SF2">
    <property type="entry name" value="BIOFILM ARCHITECTURE MAINTENANCE PROTEIN MBAA"/>
    <property type="match status" value="1"/>
</dbReference>
<feature type="domain" description="EAL" evidence="3">
    <location>
        <begin position="484"/>
        <end position="740"/>
    </location>
</feature>
<dbReference type="SMART" id="SM00091">
    <property type="entry name" value="PAS"/>
    <property type="match status" value="2"/>
</dbReference>
<dbReference type="Gene3D" id="3.30.450.20">
    <property type="entry name" value="PAS domain"/>
    <property type="match status" value="1"/>
</dbReference>
<dbReference type="PROSITE" id="PS50883">
    <property type="entry name" value="EAL"/>
    <property type="match status" value="1"/>
</dbReference>
<dbReference type="SUPFAM" id="SSF141868">
    <property type="entry name" value="EAL domain-like"/>
    <property type="match status" value="1"/>
</dbReference>
<feature type="domain" description="GGDEF" evidence="4">
    <location>
        <begin position="342"/>
        <end position="475"/>
    </location>
</feature>
<dbReference type="Proteomes" id="UP000243205">
    <property type="component" value="Unassembled WGS sequence"/>
</dbReference>
<evidence type="ECO:0000313" key="6">
    <source>
        <dbReference type="Proteomes" id="UP000243205"/>
    </source>
</evidence>
<dbReference type="CDD" id="cd01949">
    <property type="entry name" value="GGDEF"/>
    <property type="match status" value="1"/>
</dbReference>
<dbReference type="EMBL" id="FNAQ01000011">
    <property type="protein sequence ID" value="SDE43530.1"/>
    <property type="molecule type" value="Genomic_DNA"/>
</dbReference>
<evidence type="ECO:0000313" key="5">
    <source>
        <dbReference type="EMBL" id="SDE43530.1"/>
    </source>
</evidence>
<feature type="region of interest" description="Disordered" evidence="1">
    <location>
        <begin position="1"/>
        <end position="21"/>
    </location>
</feature>
<dbReference type="InterPro" id="IPR052155">
    <property type="entry name" value="Biofilm_reg_signaling"/>
</dbReference>